<dbReference type="PANTHER" id="PTHR22761:SF12">
    <property type="entry name" value="CHARGED MULTIVESICULAR BODY PROTEIN 5"/>
    <property type="match status" value="1"/>
</dbReference>
<comment type="similarity">
    <text evidence="1">Belongs to the SNF7 family.</text>
</comment>
<evidence type="ECO:0008006" key="7">
    <source>
        <dbReference type="Google" id="ProtNLM"/>
    </source>
</evidence>
<dbReference type="GO" id="GO:0032511">
    <property type="term" value="P:late endosome to vacuole transport via multivesicular body sorting pathway"/>
    <property type="evidence" value="ECO:0007669"/>
    <property type="project" value="TreeGrafter"/>
</dbReference>
<feature type="compositionally biased region" description="Polar residues" evidence="3">
    <location>
        <begin position="216"/>
        <end position="232"/>
    </location>
</feature>
<accession>A0A8T2SIW2</accession>
<dbReference type="OrthoDB" id="3973241at2759"/>
<feature type="transmembrane region" description="Helical" evidence="4">
    <location>
        <begin position="12"/>
        <end position="32"/>
    </location>
</feature>
<evidence type="ECO:0000313" key="6">
    <source>
        <dbReference type="Proteomes" id="UP000825935"/>
    </source>
</evidence>
<evidence type="ECO:0000256" key="4">
    <source>
        <dbReference type="SAM" id="Phobius"/>
    </source>
</evidence>
<keyword evidence="4" id="KW-0812">Transmembrane</keyword>
<feature type="compositionally biased region" description="Polar residues" evidence="3">
    <location>
        <begin position="188"/>
        <end position="199"/>
    </location>
</feature>
<protein>
    <recommendedName>
        <fullName evidence="7">Charged multivesicular body protein 6</fullName>
    </recommendedName>
</protein>
<gene>
    <name evidence="5" type="ORF">KP509_19G030500</name>
</gene>
<dbReference type="PANTHER" id="PTHR22761">
    <property type="entry name" value="CHARGED MULTIVESICULAR BODY PROTEIN"/>
    <property type="match status" value="1"/>
</dbReference>
<keyword evidence="2" id="KW-0175">Coiled coil</keyword>
<keyword evidence="4" id="KW-0472">Membrane</keyword>
<evidence type="ECO:0000313" key="5">
    <source>
        <dbReference type="EMBL" id="KAH7352116.1"/>
    </source>
</evidence>
<sequence length="252" mass="28538">MRAFSHKHQAYYSHAVRILTNVMVCLFLFSMYQINRRGDIADEKIKRLEAELLLFKEQIKKTKPGSAQDNLKARALRVLKQKKMYEAQRDTLYNQSFKLERVSFATEGIKDAKETMAAMKAGSKDLQGTLKLLKIDDVDKLQDVITNIVEESNEMQDSIIQGNSAPDQLDEDDLLEELDELESHVKTQKCSVEESNTEPATRLKAPDLEQEESLHSAPTQQNGVPDTAQHTPQADPDNEPGVPVLPRSSIRM</sequence>
<organism evidence="5 6">
    <name type="scientific">Ceratopteris richardii</name>
    <name type="common">Triangle waterfern</name>
    <dbReference type="NCBI Taxonomy" id="49495"/>
    <lineage>
        <taxon>Eukaryota</taxon>
        <taxon>Viridiplantae</taxon>
        <taxon>Streptophyta</taxon>
        <taxon>Embryophyta</taxon>
        <taxon>Tracheophyta</taxon>
        <taxon>Polypodiopsida</taxon>
        <taxon>Polypodiidae</taxon>
        <taxon>Polypodiales</taxon>
        <taxon>Pteridineae</taxon>
        <taxon>Pteridaceae</taxon>
        <taxon>Parkerioideae</taxon>
        <taxon>Ceratopteris</taxon>
    </lineage>
</organism>
<reference evidence="5" key="1">
    <citation type="submission" date="2021-08" db="EMBL/GenBank/DDBJ databases">
        <title>WGS assembly of Ceratopteris richardii.</title>
        <authorList>
            <person name="Marchant D.B."/>
            <person name="Chen G."/>
            <person name="Jenkins J."/>
            <person name="Shu S."/>
            <person name="Leebens-Mack J."/>
            <person name="Grimwood J."/>
            <person name="Schmutz J."/>
            <person name="Soltis P."/>
            <person name="Soltis D."/>
            <person name="Chen Z.-H."/>
        </authorList>
    </citation>
    <scope>NUCLEOTIDE SEQUENCE</scope>
    <source>
        <strain evidence="5">Whitten #5841</strain>
        <tissue evidence="5">Leaf</tissue>
    </source>
</reference>
<dbReference type="Pfam" id="PF03357">
    <property type="entry name" value="Snf7"/>
    <property type="match status" value="1"/>
</dbReference>
<name>A0A8T2SIW2_CERRI</name>
<evidence type="ECO:0000256" key="3">
    <source>
        <dbReference type="SAM" id="MobiDB-lite"/>
    </source>
</evidence>
<proteinExistence type="inferred from homology"/>
<dbReference type="InterPro" id="IPR005024">
    <property type="entry name" value="Snf7_fam"/>
</dbReference>
<dbReference type="EMBL" id="CM035424">
    <property type="protein sequence ID" value="KAH7352116.1"/>
    <property type="molecule type" value="Genomic_DNA"/>
</dbReference>
<evidence type="ECO:0000256" key="2">
    <source>
        <dbReference type="ARBA" id="ARBA00023054"/>
    </source>
</evidence>
<comment type="caution">
    <text evidence="5">The sequence shown here is derived from an EMBL/GenBank/DDBJ whole genome shotgun (WGS) entry which is preliminary data.</text>
</comment>
<evidence type="ECO:0000256" key="1">
    <source>
        <dbReference type="ARBA" id="ARBA00006190"/>
    </source>
</evidence>
<feature type="region of interest" description="Disordered" evidence="3">
    <location>
        <begin position="185"/>
        <end position="252"/>
    </location>
</feature>
<dbReference type="AlphaFoldDB" id="A0A8T2SIW2"/>
<dbReference type="GO" id="GO:0006900">
    <property type="term" value="P:vesicle budding from membrane"/>
    <property type="evidence" value="ECO:0007669"/>
    <property type="project" value="TreeGrafter"/>
</dbReference>
<dbReference type="Proteomes" id="UP000825935">
    <property type="component" value="Chromosome 19"/>
</dbReference>
<keyword evidence="6" id="KW-1185">Reference proteome</keyword>
<dbReference type="Gene3D" id="6.10.140.1230">
    <property type="match status" value="1"/>
</dbReference>
<dbReference type="GO" id="GO:0005771">
    <property type="term" value="C:multivesicular body"/>
    <property type="evidence" value="ECO:0007669"/>
    <property type="project" value="TreeGrafter"/>
</dbReference>
<keyword evidence="4" id="KW-1133">Transmembrane helix</keyword>